<dbReference type="Proteomes" id="UP001162164">
    <property type="component" value="Unassembled WGS sequence"/>
</dbReference>
<proteinExistence type="predicted"/>
<feature type="compositionally biased region" description="Polar residues" evidence="5">
    <location>
        <begin position="217"/>
        <end position="226"/>
    </location>
</feature>
<accession>A0ABQ9JWI6</accession>
<dbReference type="Gene3D" id="3.90.1030.20">
    <property type="entry name" value="DNA polymerase delta, p66 (Cdc27) subunit, wHTH domain"/>
    <property type="match status" value="1"/>
</dbReference>
<keyword evidence="4" id="KW-0539">Nucleus</keyword>
<comment type="caution">
    <text evidence="6">The sequence shown here is derived from an EMBL/GenBank/DDBJ whole genome shotgun (WGS) entry which is preliminary data.</text>
</comment>
<dbReference type="Pfam" id="PF09507">
    <property type="entry name" value="CDC27"/>
    <property type="match status" value="1"/>
</dbReference>
<evidence type="ECO:0000256" key="2">
    <source>
        <dbReference type="ARBA" id="ARBA00017589"/>
    </source>
</evidence>
<comment type="subcellular location">
    <subcellularLocation>
        <location evidence="1">Nucleus</location>
    </subcellularLocation>
</comment>
<sequence>MESATEDLYFQKLQELVQYEDKIVTLASLAADLGISIQNSQKLITKYVKDHRKLNPNDLAVTYALTGRLKSNGGRAVFMVKEEDLEDKLRLLEEKPSKLIYSVQKNKNVDLNVVALVDMFDATKIRDKALDGSIVSKNCVKRVLKLKKLPPPPPATTKGKSSFFEPKPGKSTDVNKSAEKCPPPKTEQKDKASGSIANLFKTAAAKSNKQNSEKKTPVSNKQTNKRSGGLTGFLTSGSLKSKTDNSTPKKESNESNKQNGSEIIEIPEEMKDVDVMEIFDDFEEDKKQVKTEEPREEPIKKNEESKKQNKRRREKSQQRPSKRRKRIVEHNDSDSDGNINSNYLNVHCFKYWM</sequence>
<dbReference type="EMBL" id="JAPWTJ010000126">
    <property type="protein sequence ID" value="KAJ8982393.1"/>
    <property type="molecule type" value="Genomic_DNA"/>
</dbReference>
<feature type="compositionally biased region" description="Basic and acidic residues" evidence="5">
    <location>
        <begin position="284"/>
        <end position="307"/>
    </location>
</feature>
<evidence type="ECO:0000313" key="7">
    <source>
        <dbReference type="Proteomes" id="UP001162164"/>
    </source>
</evidence>
<evidence type="ECO:0000256" key="4">
    <source>
        <dbReference type="ARBA" id="ARBA00023242"/>
    </source>
</evidence>
<dbReference type="InterPro" id="IPR019038">
    <property type="entry name" value="POLD3"/>
</dbReference>
<evidence type="ECO:0000313" key="6">
    <source>
        <dbReference type="EMBL" id="KAJ8982393.1"/>
    </source>
</evidence>
<protein>
    <recommendedName>
        <fullName evidence="2">DNA polymerase delta subunit 3</fullName>
    </recommendedName>
</protein>
<dbReference type="PANTHER" id="PTHR17598">
    <property type="entry name" value="DNA POLYMERASE DELTA SUBUNIT 3"/>
    <property type="match status" value="1"/>
</dbReference>
<evidence type="ECO:0000256" key="3">
    <source>
        <dbReference type="ARBA" id="ARBA00022705"/>
    </source>
</evidence>
<feature type="compositionally biased region" description="Basic and acidic residues" evidence="5">
    <location>
        <begin position="241"/>
        <end position="254"/>
    </location>
</feature>
<organism evidence="6 7">
    <name type="scientific">Molorchus minor</name>
    <dbReference type="NCBI Taxonomy" id="1323400"/>
    <lineage>
        <taxon>Eukaryota</taxon>
        <taxon>Metazoa</taxon>
        <taxon>Ecdysozoa</taxon>
        <taxon>Arthropoda</taxon>
        <taxon>Hexapoda</taxon>
        <taxon>Insecta</taxon>
        <taxon>Pterygota</taxon>
        <taxon>Neoptera</taxon>
        <taxon>Endopterygota</taxon>
        <taxon>Coleoptera</taxon>
        <taxon>Polyphaga</taxon>
        <taxon>Cucujiformia</taxon>
        <taxon>Chrysomeloidea</taxon>
        <taxon>Cerambycidae</taxon>
        <taxon>Lamiinae</taxon>
        <taxon>Monochamini</taxon>
        <taxon>Molorchus</taxon>
    </lineage>
</organism>
<feature type="region of interest" description="Disordered" evidence="5">
    <location>
        <begin position="146"/>
        <end position="342"/>
    </location>
</feature>
<name>A0ABQ9JWI6_9CUCU</name>
<dbReference type="PANTHER" id="PTHR17598:SF13">
    <property type="entry name" value="DNA POLYMERASE DELTA SUBUNIT 3"/>
    <property type="match status" value="1"/>
</dbReference>
<keyword evidence="7" id="KW-1185">Reference proteome</keyword>
<feature type="compositionally biased region" description="Basic residues" evidence="5">
    <location>
        <begin position="308"/>
        <end position="327"/>
    </location>
</feature>
<evidence type="ECO:0000256" key="5">
    <source>
        <dbReference type="SAM" id="MobiDB-lite"/>
    </source>
</evidence>
<gene>
    <name evidence="6" type="ORF">NQ317_012431</name>
</gene>
<evidence type="ECO:0000256" key="1">
    <source>
        <dbReference type="ARBA" id="ARBA00004123"/>
    </source>
</evidence>
<reference evidence="6" key="1">
    <citation type="journal article" date="2023" name="Insect Mol. Biol.">
        <title>Genome sequencing provides insights into the evolution of gene families encoding plant cell wall-degrading enzymes in longhorned beetles.</title>
        <authorList>
            <person name="Shin N.R."/>
            <person name="Okamura Y."/>
            <person name="Kirsch R."/>
            <person name="Pauchet Y."/>
        </authorList>
    </citation>
    <scope>NUCLEOTIDE SEQUENCE</scope>
    <source>
        <strain evidence="6">MMC_N1</strain>
    </source>
</reference>
<keyword evidence="3" id="KW-0235">DNA replication</keyword>
<dbReference type="InterPro" id="IPR041913">
    <property type="entry name" value="POLD3_sf"/>
</dbReference>